<evidence type="ECO:0000256" key="6">
    <source>
        <dbReference type="ARBA" id="ARBA00022741"/>
    </source>
</evidence>
<dbReference type="PANTHER" id="PTHR32057">
    <property type="entry name" value="PROTEIN ADENYLYLTRANSFERASE SELO, MITOCHONDRIAL"/>
    <property type="match status" value="1"/>
</dbReference>
<evidence type="ECO:0000256" key="9">
    <source>
        <dbReference type="ARBA" id="ARBA00031547"/>
    </source>
</evidence>
<evidence type="ECO:0000313" key="11">
    <source>
        <dbReference type="Proteomes" id="UP000644660"/>
    </source>
</evidence>
<dbReference type="PANTHER" id="PTHR32057:SF14">
    <property type="entry name" value="PROTEIN ADENYLYLTRANSFERASE SELO, MITOCHONDRIAL"/>
    <property type="match status" value="1"/>
</dbReference>
<dbReference type="GO" id="GO:0005739">
    <property type="term" value="C:mitochondrion"/>
    <property type="evidence" value="ECO:0007669"/>
    <property type="project" value="TreeGrafter"/>
</dbReference>
<evidence type="ECO:0000256" key="2">
    <source>
        <dbReference type="ARBA" id="ARBA00009747"/>
    </source>
</evidence>
<keyword evidence="5" id="KW-0479">Metal-binding</keyword>
<reference evidence="10 11" key="1">
    <citation type="submission" date="2020-05" db="EMBL/GenBank/DDBJ databases">
        <authorList>
            <person name="Casaregola S."/>
            <person name="Devillers H."/>
            <person name="Grondin C."/>
        </authorList>
    </citation>
    <scope>NUCLEOTIDE SEQUENCE [LARGE SCALE GENOMIC DNA]</scope>
    <source>
        <strain evidence="10 11">CLIB 1767</strain>
    </source>
</reference>
<evidence type="ECO:0000256" key="1">
    <source>
        <dbReference type="ARBA" id="ARBA00001946"/>
    </source>
</evidence>
<organism evidence="10 11">
    <name type="scientific">Maudiozyma barnettii</name>
    <dbReference type="NCBI Taxonomy" id="61262"/>
    <lineage>
        <taxon>Eukaryota</taxon>
        <taxon>Fungi</taxon>
        <taxon>Dikarya</taxon>
        <taxon>Ascomycota</taxon>
        <taxon>Saccharomycotina</taxon>
        <taxon>Saccharomycetes</taxon>
        <taxon>Saccharomycetales</taxon>
        <taxon>Saccharomycetaceae</taxon>
        <taxon>Maudiozyma</taxon>
    </lineage>
</organism>
<accession>A0A8H2VH66</accession>
<keyword evidence="4" id="KW-0548">Nucleotidyltransferase</keyword>
<evidence type="ECO:0000313" key="10">
    <source>
        <dbReference type="EMBL" id="CAB4255366.1"/>
    </source>
</evidence>
<evidence type="ECO:0000256" key="7">
    <source>
        <dbReference type="ARBA" id="ARBA00022840"/>
    </source>
</evidence>
<proteinExistence type="inferred from homology"/>
<comment type="cofactor">
    <cofactor evidence="1">
        <name>Mg(2+)</name>
        <dbReference type="ChEBI" id="CHEBI:18420"/>
    </cofactor>
</comment>
<evidence type="ECO:0000256" key="8">
    <source>
        <dbReference type="ARBA" id="ARBA00022842"/>
    </source>
</evidence>
<comment type="caution">
    <text evidence="10">The sequence shown here is derived from an EMBL/GenBank/DDBJ whole genome shotgun (WGS) entry which is preliminary data.</text>
</comment>
<keyword evidence="8" id="KW-0460">Magnesium</keyword>
<keyword evidence="6" id="KW-0547">Nucleotide-binding</keyword>
<gene>
    <name evidence="10" type="ORF">KABA2_06S03806</name>
</gene>
<evidence type="ECO:0000256" key="5">
    <source>
        <dbReference type="ARBA" id="ARBA00022723"/>
    </source>
</evidence>
<dbReference type="GO" id="GO:0046872">
    <property type="term" value="F:metal ion binding"/>
    <property type="evidence" value="ECO:0007669"/>
    <property type="project" value="UniProtKB-KW"/>
</dbReference>
<dbReference type="InterPro" id="IPR003846">
    <property type="entry name" value="SelO"/>
</dbReference>
<protein>
    <recommendedName>
        <fullName evidence="9">Selenoprotein O</fullName>
    </recommendedName>
</protein>
<dbReference type="Proteomes" id="UP000644660">
    <property type="component" value="Unassembled WGS sequence"/>
</dbReference>
<dbReference type="Pfam" id="PF02696">
    <property type="entry name" value="SelO"/>
    <property type="match status" value="1"/>
</dbReference>
<comment type="similarity">
    <text evidence="2">Belongs to the SELO family.</text>
</comment>
<dbReference type="GO" id="GO:0070733">
    <property type="term" value="F:AMPylase activity"/>
    <property type="evidence" value="ECO:0007669"/>
    <property type="project" value="TreeGrafter"/>
</dbReference>
<dbReference type="AlphaFoldDB" id="A0A8H2VH66"/>
<name>A0A8H2VH66_9SACH</name>
<evidence type="ECO:0000256" key="3">
    <source>
        <dbReference type="ARBA" id="ARBA00022679"/>
    </source>
</evidence>
<keyword evidence="3" id="KW-0808">Transferase</keyword>
<dbReference type="GO" id="GO:0005524">
    <property type="term" value="F:ATP binding"/>
    <property type="evidence" value="ECO:0007669"/>
    <property type="project" value="UniProtKB-KW"/>
</dbReference>
<keyword evidence="11" id="KW-1185">Reference proteome</keyword>
<dbReference type="EMBL" id="CAEFZW010000006">
    <property type="protein sequence ID" value="CAB4255366.1"/>
    <property type="molecule type" value="Genomic_DNA"/>
</dbReference>
<keyword evidence="7" id="KW-0067">ATP-binding</keyword>
<dbReference type="RefSeq" id="XP_041407210.1">
    <property type="nucleotide sequence ID" value="XM_041551276.1"/>
</dbReference>
<sequence length="678" mass="77411">MPELSPFNIINRIKSTGRSRFIEKLMPDDSIKSISQAQEILLEKTSNKPSHIPRITSLGSHFAYNVPEDRPEYKPLITSPNAIRDLQLSKDKDFFDITCGNKIYHDSKIFPYSMSYSGFQFGQFAGQLGDGRVLNLFDLPDNKGRFQTLQLKGSGKSPFSRFADGKAVLRSSIREFVVSEFLHNINVPCARVLQLTLLPGTKALRNGLEPCAVLCRFAPSWIRIGNFDTYRSRPDTKSLVSLSKFCIDEVFQNGKTFATTKHDINTFSKDWFPDGNDEKVKENSSQENKEPLRIDTPLSKYDLLFRHIVNLNAICVAYWQAYGFVNGVLNTDNTSIMGLSLDFGPFGFMDTFDPGYTPNHDDINGMYALGNQPTAIWFNLTQLAHSMALLIGSGQNGIIDIKELNEEQEKQLVIRANKLIGLCANEYKYRFTITYADLMARRLGIELNIRDKNVSDPTVVYEDDETKQTIQSRAERAKLFCSTIVEPLLNILKLTKVDYTQFFVNLQNFDKNDIPDQMSIEEDIQKDENYISCFITAKQRHEYIEGKGKSKINSGEMRLLNETFKEIQEWTTEYRLWLTSGPSPIEISKRYNPLFIPHNWILEEVINDITVNQRDALVDDTTPLDLSLLKKLTLMCSNPFDSTQWEPQLCADASKRWLTYTGYEKTLGRLNTQSTCSS</sequence>
<dbReference type="GeneID" id="64858409"/>
<evidence type="ECO:0000256" key="4">
    <source>
        <dbReference type="ARBA" id="ARBA00022695"/>
    </source>
</evidence>